<dbReference type="AlphaFoldDB" id="A0A1G5S2U8"/>
<organism evidence="9 10">
    <name type="scientific">Acidaminobacter hydrogenoformans DSM 2784</name>
    <dbReference type="NCBI Taxonomy" id="1120920"/>
    <lineage>
        <taxon>Bacteria</taxon>
        <taxon>Bacillati</taxon>
        <taxon>Bacillota</taxon>
        <taxon>Clostridia</taxon>
        <taxon>Peptostreptococcales</taxon>
        <taxon>Acidaminobacteraceae</taxon>
        <taxon>Acidaminobacter</taxon>
    </lineage>
</organism>
<accession>A0A1G5S2U8</accession>
<comment type="subcellular location">
    <subcellularLocation>
        <location evidence="1">Cell membrane</location>
        <topology evidence="1">Multi-pass membrane protein</topology>
    </subcellularLocation>
</comment>
<keyword evidence="3 7" id="KW-0812">Transmembrane</keyword>
<dbReference type="Proteomes" id="UP000199208">
    <property type="component" value="Unassembled WGS sequence"/>
</dbReference>
<keyword evidence="10" id="KW-1185">Reference proteome</keyword>
<dbReference type="EMBL" id="FMWL01000014">
    <property type="protein sequence ID" value="SCZ80705.1"/>
    <property type="molecule type" value="Genomic_DNA"/>
</dbReference>
<feature type="transmembrane region" description="Helical" evidence="7">
    <location>
        <begin position="158"/>
        <end position="176"/>
    </location>
</feature>
<dbReference type="GO" id="GO:0005886">
    <property type="term" value="C:plasma membrane"/>
    <property type="evidence" value="ECO:0007669"/>
    <property type="project" value="UniProtKB-SubCell"/>
</dbReference>
<feature type="transmembrane region" description="Helical" evidence="7">
    <location>
        <begin position="188"/>
        <end position="209"/>
    </location>
</feature>
<evidence type="ECO:0000256" key="6">
    <source>
        <dbReference type="ARBA" id="ARBA00034125"/>
    </source>
</evidence>
<dbReference type="STRING" id="1120920.SAMN03080599_02397"/>
<feature type="transmembrane region" description="Helical" evidence="7">
    <location>
        <begin position="215"/>
        <end position="234"/>
    </location>
</feature>
<evidence type="ECO:0000256" key="5">
    <source>
        <dbReference type="ARBA" id="ARBA00023136"/>
    </source>
</evidence>
<dbReference type="InterPro" id="IPR050539">
    <property type="entry name" value="ThrE_Dicarb/AminoAcid_Exp"/>
</dbReference>
<evidence type="ECO:0000256" key="4">
    <source>
        <dbReference type="ARBA" id="ARBA00022989"/>
    </source>
</evidence>
<comment type="similarity">
    <text evidence="6">Belongs to the ThrE exporter (TC 2.A.79) family.</text>
</comment>
<dbReference type="GO" id="GO:0022857">
    <property type="term" value="F:transmembrane transporter activity"/>
    <property type="evidence" value="ECO:0007669"/>
    <property type="project" value="InterPro"/>
</dbReference>
<gene>
    <name evidence="9" type="ORF">SAMN03080599_02397</name>
</gene>
<evidence type="ECO:0000259" key="8">
    <source>
        <dbReference type="Pfam" id="PF06738"/>
    </source>
</evidence>
<dbReference type="InterPro" id="IPR010619">
    <property type="entry name" value="ThrE-like_N"/>
</dbReference>
<feature type="transmembrane region" description="Helical" evidence="7">
    <location>
        <begin position="131"/>
        <end position="152"/>
    </location>
</feature>
<protein>
    <submittedName>
        <fullName evidence="9">Uncharacterized membrane protein YjjP, DUF1212 family</fullName>
    </submittedName>
</protein>
<feature type="domain" description="Threonine/serine exporter-like N-terminal" evidence="8">
    <location>
        <begin position="28"/>
        <end position="267"/>
    </location>
</feature>
<name>A0A1G5S2U8_9FIRM</name>
<evidence type="ECO:0000256" key="3">
    <source>
        <dbReference type="ARBA" id="ARBA00022692"/>
    </source>
</evidence>
<reference evidence="9 10" key="1">
    <citation type="submission" date="2016-10" db="EMBL/GenBank/DDBJ databases">
        <authorList>
            <person name="de Groot N.N."/>
        </authorList>
    </citation>
    <scope>NUCLEOTIDE SEQUENCE [LARGE SCALE GENOMIC DNA]</scope>
    <source>
        <strain evidence="9 10">DSM 2784</strain>
    </source>
</reference>
<feature type="transmembrane region" description="Helical" evidence="7">
    <location>
        <begin position="254"/>
        <end position="274"/>
    </location>
</feature>
<dbReference type="GO" id="GO:0015744">
    <property type="term" value="P:succinate transport"/>
    <property type="evidence" value="ECO:0007669"/>
    <property type="project" value="TreeGrafter"/>
</dbReference>
<dbReference type="PANTHER" id="PTHR34390">
    <property type="entry name" value="UPF0442 PROTEIN YJJB-RELATED"/>
    <property type="match status" value="1"/>
</dbReference>
<keyword evidence="2" id="KW-1003">Cell membrane</keyword>
<evidence type="ECO:0000256" key="1">
    <source>
        <dbReference type="ARBA" id="ARBA00004651"/>
    </source>
</evidence>
<evidence type="ECO:0000256" key="7">
    <source>
        <dbReference type="SAM" id="Phobius"/>
    </source>
</evidence>
<keyword evidence="4 7" id="KW-1133">Transmembrane helix</keyword>
<sequence length="279" mass="30118">MNESIYIYFHYRGVPALDRYEIKELVLFAALAGRVLLENGAETYRAESTVEHILRSRGVGNVQAFVIPTAIFLSIEYNDELYSHIERNKRIGIDLMRVTRVNDLSRDFSSGSMSVQEARLKLNDIKKSSQYSLLTQLLFAGVGGSFFTLMYNGGLLEFTGALIASAITAAVTEFLFAHDVSLFMRNVAGGLITAAASITFSVACTLLGLQVDMNIIIIGGIMTMVPGVAITNAVRDSISGDYVSGMSRTSEALVISVALVLGVGVTLNAARILLGGLMP</sequence>
<keyword evidence="5 7" id="KW-0472">Membrane</keyword>
<proteinExistence type="inferred from homology"/>
<dbReference type="Pfam" id="PF06738">
    <property type="entry name" value="ThrE"/>
    <property type="match status" value="1"/>
</dbReference>
<evidence type="ECO:0000256" key="2">
    <source>
        <dbReference type="ARBA" id="ARBA00022475"/>
    </source>
</evidence>
<evidence type="ECO:0000313" key="9">
    <source>
        <dbReference type="EMBL" id="SCZ80705.1"/>
    </source>
</evidence>
<dbReference type="PANTHER" id="PTHR34390:SF2">
    <property type="entry name" value="SUCCINATE TRANSPORTER SUBUNIT YJJP-RELATED"/>
    <property type="match status" value="1"/>
</dbReference>
<evidence type="ECO:0000313" key="10">
    <source>
        <dbReference type="Proteomes" id="UP000199208"/>
    </source>
</evidence>